<dbReference type="InterPro" id="IPR001394">
    <property type="entry name" value="Peptidase_C19_UCH"/>
</dbReference>
<accession>A0A9K3D796</accession>
<evidence type="ECO:0000259" key="2">
    <source>
        <dbReference type="PROSITE" id="PS50144"/>
    </source>
</evidence>
<name>A0A9K3D796_9EUKA</name>
<dbReference type="PANTHER" id="PTHR46236">
    <property type="entry name" value="TRAF-LIKE SUPERFAMILY PROTEIN"/>
    <property type="match status" value="1"/>
</dbReference>
<evidence type="ECO:0000256" key="1">
    <source>
        <dbReference type="ARBA" id="ARBA00023054"/>
    </source>
</evidence>
<dbReference type="InterPro" id="IPR028889">
    <property type="entry name" value="USP"/>
</dbReference>
<dbReference type="EMBL" id="BDIP01005552">
    <property type="protein sequence ID" value="GIQ89897.1"/>
    <property type="molecule type" value="Genomic_DNA"/>
</dbReference>
<dbReference type="GO" id="GO:0004843">
    <property type="term" value="F:cysteine-type deubiquitinase activity"/>
    <property type="evidence" value="ECO:0007669"/>
    <property type="project" value="InterPro"/>
</dbReference>
<evidence type="ECO:0000259" key="3">
    <source>
        <dbReference type="PROSITE" id="PS50235"/>
    </source>
</evidence>
<dbReference type="Pfam" id="PF00443">
    <property type="entry name" value="UCH"/>
    <property type="match status" value="1"/>
</dbReference>
<dbReference type="InterPro" id="IPR038765">
    <property type="entry name" value="Papain-like_cys_pep_sf"/>
</dbReference>
<gene>
    <name evidence="4" type="ORF">KIPB_012502</name>
</gene>
<dbReference type="InterPro" id="IPR008974">
    <property type="entry name" value="TRAF-like"/>
</dbReference>
<evidence type="ECO:0000313" key="5">
    <source>
        <dbReference type="Proteomes" id="UP000265618"/>
    </source>
</evidence>
<dbReference type="Gene3D" id="3.90.70.10">
    <property type="entry name" value="Cysteine proteinases"/>
    <property type="match status" value="1"/>
</dbReference>
<protein>
    <recommendedName>
        <fullName evidence="6">USP domain-containing protein</fullName>
    </recommendedName>
</protein>
<dbReference type="PROSITE" id="PS50144">
    <property type="entry name" value="MATH"/>
    <property type="match status" value="1"/>
</dbReference>
<keyword evidence="5" id="KW-1185">Reference proteome</keyword>
<dbReference type="InterPro" id="IPR002083">
    <property type="entry name" value="MATH/TRAF_dom"/>
</dbReference>
<dbReference type="PROSITE" id="PS50235">
    <property type="entry name" value="USP_3"/>
    <property type="match status" value="1"/>
</dbReference>
<sequence>MPSTRFVWRVEQFEDIPDRLYSSPFLVGQQQWRLILVNRQGLYLDPVLLHSEVSMSQWQRKAAFEFHVVDQRAPIHEGSDLVFMDPATVLSPGTSLNTQHPFRAEHTFTGKVRDRGFNSVIPSISKDAYRAGQSSDGVLSRGGVIVVVDVVCLSEPNDKEEEEEPPSMTAVRVHDCVGFQNQGATCYMNSLLQIFYLVPGIRSLLYRAALSESAP</sequence>
<dbReference type="SUPFAM" id="SSF54001">
    <property type="entry name" value="Cysteine proteinases"/>
    <property type="match status" value="1"/>
</dbReference>
<dbReference type="SUPFAM" id="SSF49599">
    <property type="entry name" value="TRAF domain-like"/>
    <property type="match status" value="1"/>
</dbReference>
<dbReference type="PANTHER" id="PTHR46236:SF35">
    <property type="entry name" value="MATH DOMAIN-CONTAINING PROTEIN"/>
    <property type="match status" value="1"/>
</dbReference>
<dbReference type="InterPro" id="IPR050804">
    <property type="entry name" value="MCC"/>
</dbReference>
<comment type="caution">
    <text evidence="4">The sequence shown here is derived from an EMBL/GenBank/DDBJ whole genome shotgun (WGS) entry which is preliminary data.</text>
</comment>
<organism evidence="4 5">
    <name type="scientific">Kipferlia bialata</name>
    <dbReference type="NCBI Taxonomy" id="797122"/>
    <lineage>
        <taxon>Eukaryota</taxon>
        <taxon>Metamonada</taxon>
        <taxon>Carpediemonas-like organisms</taxon>
        <taxon>Kipferlia</taxon>
    </lineage>
</organism>
<dbReference type="AlphaFoldDB" id="A0A9K3D796"/>
<dbReference type="GO" id="GO:0016579">
    <property type="term" value="P:protein deubiquitination"/>
    <property type="evidence" value="ECO:0007669"/>
    <property type="project" value="InterPro"/>
</dbReference>
<keyword evidence="1" id="KW-0175">Coiled coil</keyword>
<proteinExistence type="predicted"/>
<evidence type="ECO:0000313" key="4">
    <source>
        <dbReference type="EMBL" id="GIQ89897.1"/>
    </source>
</evidence>
<feature type="non-terminal residue" evidence="4">
    <location>
        <position position="215"/>
    </location>
</feature>
<dbReference type="PROSITE" id="PS00972">
    <property type="entry name" value="USP_1"/>
    <property type="match status" value="1"/>
</dbReference>
<dbReference type="Proteomes" id="UP000265618">
    <property type="component" value="Unassembled WGS sequence"/>
</dbReference>
<evidence type="ECO:0008006" key="6">
    <source>
        <dbReference type="Google" id="ProtNLM"/>
    </source>
</evidence>
<feature type="domain" description="MATH" evidence="2">
    <location>
        <begin position="3"/>
        <end position="150"/>
    </location>
</feature>
<dbReference type="Gene3D" id="2.60.210.10">
    <property type="entry name" value="Apoptosis, Tumor Necrosis Factor Receptor Associated Protein 2, Chain A"/>
    <property type="match status" value="1"/>
</dbReference>
<dbReference type="InterPro" id="IPR018200">
    <property type="entry name" value="USP_CS"/>
</dbReference>
<feature type="domain" description="USP" evidence="3">
    <location>
        <begin position="177"/>
        <end position="215"/>
    </location>
</feature>
<feature type="non-terminal residue" evidence="4">
    <location>
        <position position="1"/>
    </location>
</feature>
<reference evidence="4 5" key="1">
    <citation type="journal article" date="2018" name="PLoS ONE">
        <title>The draft genome of Kipferlia bialata reveals reductive genome evolution in fornicate parasites.</title>
        <authorList>
            <person name="Tanifuji G."/>
            <person name="Takabayashi S."/>
            <person name="Kume K."/>
            <person name="Takagi M."/>
            <person name="Nakayama T."/>
            <person name="Kamikawa R."/>
            <person name="Inagaki Y."/>
            <person name="Hashimoto T."/>
        </authorList>
    </citation>
    <scope>NUCLEOTIDE SEQUENCE [LARGE SCALE GENOMIC DNA]</scope>
    <source>
        <strain evidence="4">NY0173</strain>
    </source>
</reference>
<dbReference type="OrthoDB" id="289038at2759"/>